<dbReference type="Proteomes" id="UP000790709">
    <property type="component" value="Unassembled WGS sequence"/>
</dbReference>
<organism evidence="1 2">
    <name type="scientific">Leucogyrophana mollusca</name>
    <dbReference type="NCBI Taxonomy" id="85980"/>
    <lineage>
        <taxon>Eukaryota</taxon>
        <taxon>Fungi</taxon>
        <taxon>Dikarya</taxon>
        <taxon>Basidiomycota</taxon>
        <taxon>Agaricomycotina</taxon>
        <taxon>Agaricomycetes</taxon>
        <taxon>Agaricomycetidae</taxon>
        <taxon>Boletales</taxon>
        <taxon>Boletales incertae sedis</taxon>
        <taxon>Leucogyrophana</taxon>
    </lineage>
</organism>
<reference evidence="1" key="1">
    <citation type="journal article" date="2021" name="New Phytol.">
        <title>Evolutionary innovations through gain and loss of genes in the ectomycorrhizal Boletales.</title>
        <authorList>
            <person name="Wu G."/>
            <person name="Miyauchi S."/>
            <person name="Morin E."/>
            <person name="Kuo A."/>
            <person name="Drula E."/>
            <person name="Varga T."/>
            <person name="Kohler A."/>
            <person name="Feng B."/>
            <person name="Cao Y."/>
            <person name="Lipzen A."/>
            <person name="Daum C."/>
            <person name="Hundley H."/>
            <person name="Pangilinan J."/>
            <person name="Johnson J."/>
            <person name="Barry K."/>
            <person name="LaButti K."/>
            <person name="Ng V."/>
            <person name="Ahrendt S."/>
            <person name="Min B."/>
            <person name="Choi I.G."/>
            <person name="Park H."/>
            <person name="Plett J.M."/>
            <person name="Magnuson J."/>
            <person name="Spatafora J.W."/>
            <person name="Nagy L.G."/>
            <person name="Henrissat B."/>
            <person name="Grigoriev I.V."/>
            <person name="Yang Z.L."/>
            <person name="Xu J."/>
            <person name="Martin F.M."/>
        </authorList>
    </citation>
    <scope>NUCLEOTIDE SEQUENCE</scope>
    <source>
        <strain evidence="1">KUC20120723A-06</strain>
    </source>
</reference>
<dbReference type="EMBL" id="MU266390">
    <property type="protein sequence ID" value="KAH7926019.1"/>
    <property type="molecule type" value="Genomic_DNA"/>
</dbReference>
<protein>
    <submittedName>
        <fullName evidence="1">Glycoside hydrolase family 18 protein</fullName>
    </submittedName>
</protein>
<proteinExistence type="predicted"/>
<accession>A0ACB8BK93</accession>
<evidence type="ECO:0000313" key="2">
    <source>
        <dbReference type="Proteomes" id="UP000790709"/>
    </source>
</evidence>
<keyword evidence="2" id="KW-1185">Reference proteome</keyword>
<sequence length="321" mass="34284">MVSLKSAYLTAFFTALASLSGTASVPLASTASLASRAAPAAPHFVIYSDQWVSGENGPPNVTDVTGYNVFALSFWLTSGPADQAEEWVELDNATRASIKAAYNDAGIKLIVSAFGSTDTPTSSGDDPTTTANNLAAFVLDYDLDGVDVDYEDFNAINADNDDAETWLVTFTTALRAQLPQGDYILTHAPVAPWFSPTYTYGAYLYVDQNVGSLIDWYNIQFYNQGTTEYTTCEGLLTNSSSTYPESALFQIAASGVSLDKLVIGKPATTADANNGYMNTTTLAQCVLEASEQGWDAGVMVWEYPGAAAAWIEAVRALAFPE</sequence>
<evidence type="ECO:0000313" key="1">
    <source>
        <dbReference type="EMBL" id="KAH7926019.1"/>
    </source>
</evidence>
<keyword evidence="1" id="KW-0378">Hydrolase</keyword>
<comment type="caution">
    <text evidence="1">The sequence shown here is derived from an EMBL/GenBank/DDBJ whole genome shotgun (WGS) entry which is preliminary data.</text>
</comment>
<name>A0ACB8BK93_9AGAM</name>
<gene>
    <name evidence="1" type="ORF">BV22DRAFT_1128511</name>
</gene>